<evidence type="ECO:0000313" key="4">
    <source>
        <dbReference type="EMBL" id="SMO48368.1"/>
    </source>
</evidence>
<gene>
    <name evidence="4" type="ORF">SAMN06265348_102428</name>
</gene>
<dbReference type="SUPFAM" id="SSF54001">
    <property type="entry name" value="Cysteine proteinases"/>
    <property type="match status" value="1"/>
</dbReference>
<dbReference type="Gene3D" id="3.10.620.30">
    <property type="match status" value="1"/>
</dbReference>
<evidence type="ECO:0000313" key="5">
    <source>
        <dbReference type="Proteomes" id="UP000320300"/>
    </source>
</evidence>
<accession>A0A521BMK4</accession>
<keyword evidence="1" id="KW-0812">Transmembrane</keyword>
<sequence length="871" mass="100670">MLQDSFKKILFIVLLICIHTLSAAAQGKNFYISKTSPPWLVKIDTSTTALPPKSVTDGYYTALLERQNHAELKESYTHVIRKIVSGAGVQNGSEISVTYDPSYQKLTFHQITVWRNGHPADKLEGSKFKVLQNEKDLSKFIYSGTYDAYVILDDIRKGDRIEYAFTLTGENPISGNKYTGIFYFEGSNTIVSRYTNLIIDKNRKLTYKNSNFETPPRITEKDGLKMYEWASKKTRTYDKQKFSPSWYNPFKHTQLSEYQSWSEIVDWGLRVNDYPNLQTPVLDKKVKELQLKSGNNQKKYIVSAIRFVQDEVRYMGIEMGAYSQRPNSPEKVLNQRYGDCKDKSLLLIYLLKRVNINAYMAYTDTYDGNILNEFLPSPMIFNHAVVVIEFDHKKIWIDPTISYQRGAFDQIYFPDYGQGLVLKKGVNQPEKVQSRPTGKLVANLTFYPGDTLGLKKTKLIIKSVYTGNEADDMRSTIAEDGADGVESSFLKYYTDYYDDIEVNAALHFEDDEESNTIKITESYLIPAMWQKSEKEKSRYYAYFYGDLISHSIRDIDAKNRTVPMIQKYPQNVEQNITVHFPEAWTITTDPFELKTTAYEFKFDQTVKGKVMSLHYAYKTLKAVIDAKDVKQYVKDADAIKEQLSLGIYWGGKMEPSEINPILLILSAVILTLTAVIFTRVYKQQYEFDLDTLAKAPAVGGWMILLSIGIPLLFIFILTEAIDSGIYNQSRWEHASDNHNGYGLFLQAAYILAAIIYPLKATWLLLLYFLLKSRRELFPKQLTAFMIFATSAIILEWSSELISNYITHQPLNNTYTFIKMICWIIVSLIWIVYLRNTSRVWHTFVFTYPEFSWKPNLIRHMNARIRADQDKN</sequence>
<dbReference type="Pfam" id="PF12969">
    <property type="entry name" value="DUF3857"/>
    <property type="match status" value="1"/>
</dbReference>
<proteinExistence type="predicted"/>
<evidence type="ECO:0000256" key="2">
    <source>
        <dbReference type="SAM" id="SignalP"/>
    </source>
</evidence>
<keyword evidence="1" id="KW-0472">Membrane</keyword>
<dbReference type="RefSeq" id="WP_142527083.1">
    <property type="nucleotide sequence ID" value="NZ_CBCSJO010000003.1"/>
</dbReference>
<keyword evidence="5" id="KW-1185">Reference proteome</keyword>
<feature type="chain" id="PRO_5021782971" description="DUF3857 domain-containing protein" evidence="2">
    <location>
        <begin position="26"/>
        <end position="871"/>
    </location>
</feature>
<dbReference type="Pfam" id="PF10754">
    <property type="entry name" value="DUF2569"/>
    <property type="match status" value="1"/>
</dbReference>
<dbReference type="OrthoDB" id="98874at2"/>
<dbReference type="AlphaFoldDB" id="A0A521BMK4"/>
<dbReference type="InterPro" id="IPR024618">
    <property type="entry name" value="DUF3857"/>
</dbReference>
<dbReference type="InterPro" id="IPR019690">
    <property type="entry name" value="DUF2569"/>
</dbReference>
<keyword evidence="1" id="KW-1133">Transmembrane helix</keyword>
<feature type="transmembrane region" description="Helical" evidence="1">
    <location>
        <begin position="813"/>
        <end position="833"/>
    </location>
</feature>
<feature type="transmembrane region" description="Helical" evidence="1">
    <location>
        <begin position="781"/>
        <end position="801"/>
    </location>
</feature>
<evidence type="ECO:0000256" key="1">
    <source>
        <dbReference type="SAM" id="Phobius"/>
    </source>
</evidence>
<evidence type="ECO:0000259" key="3">
    <source>
        <dbReference type="Pfam" id="PF12969"/>
    </source>
</evidence>
<protein>
    <recommendedName>
        <fullName evidence="3">DUF3857 domain-containing protein</fullName>
    </recommendedName>
</protein>
<dbReference type="EMBL" id="FXTN01000002">
    <property type="protein sequence ID" value="SMO48368.1"/>
    <property type="molecule type" value="Genomic_DNA"/>
</dbReference>
<feature type="domain" description="DUF3857" evidence="3">
    <location>
        <begin position="73"/>
        <end position="234"/>
    </location>
</feature>
<name>A0A521BMK4_9SPHI</name>
<keyword evidence="2" id="KW-0732">Signal</keyword>
<dbReference type="InterPro" id="IPR038765">
    <property type="entry name" value="Papain-like_cys_pep_sf"/>
</dbReference>
<feature type="transmembrane region" description="Helical" evidence="1">
    <location>
        <begin position="661"/>
        <end position="681"/>
    </location>
</feature>
<feature type="transmembrane region" description="Helical" evidence="1">
    <location>
        <begin position="701"/>
        <end position="721"/>
    </location>
</feature>
<feature type="transmembrane region" description="Helical" evidence="1">
    <location>
        <begin position="741"/>
        <end position="769"/>
    </location>
</feature>
<reference evidence="4 5" key="1">
    <citation type="submission" date="2017-05" db="EMBL/GenBank/DDBJ databases">
        <authorList>
            <person name="Varghese N."/>
            <person name="Submissions S."/>
        </authorList>
    </citation>
    <scope>NUCLEOTIDE SEQUENCE [LARGE SCALE GENOMIC DNA]</scope>
    <source>
        <strain evidence="4 5">DSM 19036</strain>
    </source>
</reference>
<feature type="signal peptide" evidence="2">
    <location>
        <begin position="1"/>
        <end position="25"/>
    </location>
</feature>
<dbReference type="Proteomes" id="UP000320300">
    <property type="component" value="Unassembled WGS sequence"/>
</dbReference>
<dbReference type="Gene3D" id="2.60.40.3140">
    <property type="match status" value="1"/>
</dbReference>
<organism evidence="4 5">
    <name type="scientific">Pedobacter westerhofensis</name>
    <dbReference type="NCBI Taxonomy" id="425512"/>
    <lineage>
        <taxon>Bacteria</taxon>
        <taxon>Pseudomonadati</taxon>
        <taxon>Bacteroidota</taxon>
        <taxon>Sphingobacteriia</taxon>
        <taxon>Sphingobacteriales</taxon>
        <taxon>Sphingobacteriaceae</taxon>
        <taxon>Pedobacter</taxon>
    </lineage>
</organism>